<gene>
    <name evidence="1" type="ORF">HAX54_000739</name>
</gene>
<name>A0ABS8T3E2_DATST</name>
<protein>
    <submittedName>
        <fullName evidence="1">Uncharacterized protein</fullName>
    </submittedName>
</protein>
<dbReference type="Proteomes" id="UP000823775">
    <property type="component" value="Unassembled WGS sequence"/>
</dbReference>
<comment type="caution">
    <text evidence="1">The sequence shown here is derived from an EMBL/GenBank/DDBJ whole genome shotgun (WGS) entry which is preliminary data.</text>
</comment>
<dbReference type="EMBL" id="JACEIK010001024">
    <property type="protein sequence ID" value="MCD7465174.1"/>
    <property type="molecule type" value="Genomic_DNA"/>
</dbReference>
<evidence type="ECO:0000313" key="1">
    <source>
        <dbReference type="EMBL" id="MCD7465174.1"/>
    </source>
</evidence>
<sequence>MVQHNTFSNPLNGKAFVIFKSSEAAETATTELKRRCLMLGDGRPVVAQRGTIPEPVKSRGFPGHLSIGKIKFQKLREEMSNTIEHEMAVEWRVLQENSSRWWKALHQKQAEDMEHLSSKLKNPIQNSGLVLLVFLCPRGKQRCEDHFKIWGCIQAQSSSTEILFLCDDRMQLLVQYNNASFAVHCIGVNSIV</sequence>
<dbReference type="PANTHER" id="PTHR47073">
    <property type="entry name" value="PROTEIN ANTI-SILENCING 1"/>
    <property type="match status" value="1"/>
</dbReference>
<feature type="non-terminal residue" evidence="1">
    <location>
        <position position="192"/>
    </location>
</feature>
<dbReference type="PANTHER" id="PTHR47073:SF2">
    <property type="entry name" value="PROTEIN ANTI-SILENCING 1"/>
    <property type="match status" value="1"/>
</dbReference>
<reference evidence="1 2" key="1">
    <citation type="journal article" date="2021" name="BMC Genomics">
        <title>Datura genome reveals duplications of psychoactive alkaloid biosynthetic genes and high mutation rate following tissue culture.</title>
        <authorList>
            <person name="Rajewski A."/>
            <person name="Carter-House D."/>
            <person name="Stajich J."/>
            <person name="Litt A."/>
        </authorList>
    </citation>
    <scope>NUCLEOTIDE SEQUENCE [LARGE SCALE GENOMIC DNA]</scope>
    <source>
        <strain evidence="1">AR-01</strain>
    </source>
</reference>
<accession>A0ABS8T3E2</accession>
<keyword evidence="2" id="KW-1185">Reference proteome</keyword>
<evidence type="ECO:0000313" key="2">
    <source>
        <dbReference type="Proteomes" id="UP000823775"/>
    </source>
</evidence>
<proteinExistence type="predicted"/>
<organism evidence="1 2">
    <name type="scientific">Datura stramonium</name>
    <name type="common">Jimsonweed</name>
    <name type="synonym">Common thornapple</name>
    <dbReference type="NCBI Taxonomy" id="4076"/>
    <lineage>
        <taxon>Eukaryota</taxon>
        <taxon>Viridiplantae</taxon>
        <taxon>Streptophyta</taxon>
        <taxon>Embryophyta</taxon>
        <taxon>Tracheophyta</taxon>
        <taxon>Spermatophyta</taxon>
        <taxon>Magnoliopsida</taxon>
        <taxon>eudicotyledons</taxon>
        <taxon>Gunneridae</taxon>
        <taxon>Pentapetalae</taxon>
        <taxon>asterids</taxon>
        <taxon>lamiids</taxon>
        <taxon>Solanales</taxon>
        <taxon>Solanaceae</taxon>
        <taxon>Solanoideae</taxon>
        <taxon>Datureae</taxon>
        <taxon>Datura</taxon>
    </lineage>
</organism>